<keyword evidence="4" id="KW-1185">Reference proteome</keyword>
<keyword evidence="2" id="KW-1133">Transmembrane helix</keyword>
<feature type="compositionally biased region" description="Low complexity" evidence="1">
    <location>
        <begin position="11"/>
        <end position="26"/>
    </location>
</feature>
<keyword evidence="2" id="KW-0812">Transmembrane</keyword>
<reference evidence="3 4" key="1">
    <citation type="submission" date="2021-05" db="EMBL/GenBank/DDBJ databases">
        <title>Complete genome of Nocardioides aquaticus KCTC 9944T isolated from meromictic and hypersaline Ekho Lake, Antarctica.</title>
        <authorList>
            <person name="Hwang K."/>
            <person name="Kim K.M."/>
            <person name="Choe H."/>
        </authorList>
    </citation>
    <scope>NUCLEOTIDE SEQUENCE [LARGE SCALE GENOMIC DNA]</scope>
    <source>
        <strain evidence="3 4">KCTC 9944</strain>
    </source>
</reference>
<dbReference type="EMBL" id="CP075371">
    <property type="protein sequence ID" value="QVT80501.1"/>
    <property type="molecule type" value="Genomic_DNA"/>
</dbReference>
<name>A0ABX8EJG7_9ACTN</name>
<evidence type="ECO:0000256" key="2">
    <source>
        <dbReference type="SAM" id="Phobius"/>
    </source>
</evidence>
<protein>
    <submittedName>
        <fullName evidence="3">Uncharacterized protein</fullName>
    </submittedName>
</protein>
<organism evidence="3 4">
    <name type="scientific">Nocardioides aquaticus</name>
    <dbReference type="NCBI Taxonomy" id="160826"/>
    <lineage>
        <taxon>Bacteria</taxon>
        <taxon>Bacillati</taxon>
        <taxon>Actinomycetota</taxon>
        <taxon>Actinomycetes</taxon>
        <taxon>Propionibacteriales</taxon>
        <taxon>Nocardioidaceae</taxon>
        <taxon>Nocardioides</taxon>
    </lineage>
</organism>
<accession>A0ABX8EJG7</accession>
<dbReference type="RefSeq" id="WP_214056042.1">
    <property type="nucleotide sequence ID" value="NZ_BAAAHS010000050.1"/>
</dbReference>
<evidence type="ECO:0000313" key="3">
    <source>
        <dbReference type="EMBL" id="QVT80501.1"/>
    </source>
</evidence>
<gene>
    <name evidence="3" type="ORF">ENKNEFLB_02900</name>
</gene>
<dbReference type="Proteomes" id="UP000679307">
    <property type="component" value="Chromosome"/>
</dbReference>
<feature type="compositionally biased region" description="Basic residues" evidence="1">
    <location>
        <begin position="1"/>
        <end position="10"/>
    </location>
</feature>
<feature type="transmembrane region" description="Helical" evidence="2">
    <location>
        <begin position="41"/>
        <end position="58"/>
    </location>
</feature>
<evidence type="ECO:0000313" key="4">
    <source>
        <dbReference type="Proteomes" id="UP000679307"/>
    </source>
</evidence>
<sequence length="61" mass="6359">MTRPQHRTTRTTRTGRTGRPTARPAGSATVRERGASDAQQAVAVLVIVALGAVAAAVLQHL</sequence>
<keyword evidence="2" id="KW-0472">Membrane</keyword>
<proteinExistence type="predicted"/>
<feature type="region of interest" description="Disordered" evidence="1">
    <location>
        <begin position="1"/>
        <end position="35"/>
    </location>
</feature>
<evidence type="ECO:0000256" key="1">
    <source>
        <dbReference type="SAM" id="MobiDB-lite"/>
    </source>
</evidence>